<keyword evidence="11 12" id="KW-0472">Membrane</keyword>
<evidence type="ECO:0000259" key="13">
    <source>
        <dbReference type="PROSITE" id="PS51104"/>
    </source>
</evidence>
<dbReference type="GO" id="GO:0009401">
    <property type="term" value="P:phosphoenolpyruvate-dependent sugar phosphotransferase system"/>
    <property type="evidence" value="ECO:0007669"/>
    <property type="project" value="UniProtKB-KW"/>
</dbReference>
<keyword evidence="8" id="KW-0598">Phosphotransferase system</keyword>
<evidence type="ECO:0000256" key="12">
    <source>
        <dbReference type="SAM" id="Phobius"/>
    </source>
</evidence>
<feature type="transmembrane region" description="Helical" evidence="12">
    <location>
        <begin position="40"/>
        <end position="59"/>
    </location>
</feature>
<feature type="domain" description="PTS EIIC type-2" evidence="13">
    <location>
        <begin position="28"/>
        <end position="363"/>
    </location>
</feature>
<evidence type="ECO:0000256" key="6">
    <source>
        <dbReference type="ARBA" id="ARBA00022597"/>
    </source>
</evidence>
<feature type="transmembrane region" description="Helical" evidence="12">
    <location>
        <begin position="148"/>
        <end position="170"/>
    </location>
</feature>
<keyword evidence="10 12" id="KW-1133">Transmembrane helix</keyword>
<feature type="transmembrane region" description="Helical" evidence="12">
    <location>
        <begin position="328"/>
        <end position="350"/>
    </location>
</feature>
<comment type="function">
    <text evidence="1">The phosphoenolpyruvate-dependent sugar phosphotransferase system (sugar PTS), a major carbohydrate active transport system, catalyzes the phosphorylation of incoming sugar substrates concomitantly with their translocation across the cell membrane. The enzyme II CmtAB PTS system is involved in D-mannitol transport.</text>
</comment>
<keyword evidence="6" id="KW-0762">Sugar transport</keyword>
<reference evidence="14 15" key="1">
    <citation type="submission" date="2020-08" db="EMBL/GenBank/DDBJ databases">
        <title>Sequencing the genomes of 1000 actinobacteria strains.</title>
        <authorList>
            <person name="Klenk H.-P."/>
        </authorList>
    </citation>
    <scope>NUCLEOTIDE SEQUENCE [LARGE SCALE GENOMIC DNA]</scope>
    <source>
        <strain evidence="14 15">DSM 45582</strain>
    </source>
</reference>
<feature type="transmembrane region" description="Helical" evidence="12">
    <location>
        <begin position="94"/>
        <end position="127"/>
    </location>
</feature>
<dbReference type="AlphaFoldDB" id="A0A840NKX8"/>
<name>A0A840NKX8_9PSEU</name>
<keyword evidence="9 12" id="KW-0812">Transmembrane</keyword>
<evidence type="ECO:0000256" key="8">
    <source>
        <dbReference type="ARBA" id="ARBA00022683"/>
    </source>
</evidence>
<gene>
    <name evidence="14" type="ORF">BJ969_004066</name>
</gene>
<accession>A0A840NKX8</accession>
<evidence type="ECO:0000256" key="4">
    <source>
        <dbReference type="ARBA" id="ARBA00022475"/>
    </source>
</evidence>
<dbReference type="PANTHER" id="PTHR30181:SF2">
    <property type="entry name" value="PTS SYSTEM MANNITOL-SPECIFIC EIICBA COMPONENT"/>
    <property type="match status" value="1"/>
</dbReference>
<dbReference type="GO" id="GO:0090563">
    <property type="term" value="F:protein-phosphocysteine-sugar phosphotransferase activity"/>
    <property type="evidence" value="ECO:0007669"/>
    <property type="project" value="TreeGrafter"/>
</dbReference>
<dbReference type="Pfam" id="PF02378">
    <property type="entry name" value="PTS_EIIC"/>
    <property type="match status" value="1"/>
</dbReference>
<organism evidence="14 15">
    <name type="scientific">Saccharopolyspora gloriosae</name>
    <dbReference type="NCBI Taxonomy" id="455344"/>
    <lineage>
        <taxon>Bacteria</taxon>
        <taxon>Bacillati</taxon>
        <taxon>Actinomycetota</taxon>
        <taxon>Actinomycetes</taxon>
        <taxon>Pseudonocardiales</taxon>
        <taxon>Pseudonocardiaceae</taxon>
        <taxon>Saccharopolyspora</taxon>
    </lineage>
</organism>
<dbReference type="GO" id="GO:0005886">
    <property type="term" value="C:plasma membrane"/>
    <property type="evidence" value="ECO:0007669"/>
    <property type="project" value="UniProtKB-SubCell"/>
</dbReference>
<dbReference type="InterPro" id="IPR013014">
    <property type="entry name" value="PTS_EIIC_2"/>
</dbReference>
<evidence type="ECO:0000256" key="3">
    <source>
        <dbReference type="ARBA" id="ARBA00022448"/>
    </source>
</evidence>
<sequence>MTTMSGTVTEDSRSKAQAQRARVVVQRFGGQLAGMVMPNIGAFIAWGLISALFIPSGWWPNAHLAQLKEPMITLLLPVLIGYTGGRQVHGQRGAVVGAVATIGIAIGAEIPMFLGAMIVGPLAGWVLRRFDGTVGKRVAPAFKMLVDNFASGIIGGIFAVLGLLAIGPLIESVTVALGHGVQALLHMHLLPLVAIIVEPAKVLFLNNAVNHGVLGPLGVSESLAHGKAIEFLVEPNPGPGFGVLLAITVFGPAAMRATAPGALVIQFLGGIHEIYFPYVLAAPKLLLATISGSAAGLFVFSVTGAGLVATPSPGSVVALLAVTPKGGYLGVIAGIAVSAVVSFLVASVVLKLGRREDGVSTGGAVR</sequence>
<evidence type="ECO:0000256" key="10">
    <source>
        <dbReference type="ARBA" id="ARBA00022989"/>
    </source>
</evidence>
<comment type="subcellular location">
    <subcellularLocation>
        <location evidence="2">Cell membrane</location>
        <topology evidence="2">Multi-pass membrane protein</topology>
    </subcellularLocation>
</comment>
<evidence type="ECO:0000256" key="11">
    <source>
        <dbReference type="ARBA" id="ARBA00023136"/>
    </source>
</evidence>
<feature type="transmembrane region" description="Helical" evidence="12">
    <location>
        <begin position="285"/>
        <end position="308"/>
    </location>
</feature>
<keyword evidence="3" id="KW-0813">Transport</keyword>
<protein>
    <submittedName>
        <fullName evidence="14">PTS system mannitol-specific IIC component</fullName>
    </submittedName>
</protein>
<dbReference type="GO" id="GO:0008982">
    <property type="term" value="F:protein-N(PI)-phosphohistidine-sugar phosphotransferase activity"/>
    <property type="evidence" value="ECO:0007669"/>
    <property type="project" value="InterPro"/>
</dbReference>
<dbReference type="PANTHER" id="PTHR30181">
    <property type="entry name" value="MANNITOL PERMEASE IIC COMPONENT"/>
    <property type="match status" value="1"/>
</dbReference>
<keyword evidence="7" id="KW-0808">Transferase</keyword>
<evidence type="ECO:0000256" key="2">
    <source>
        <dbReference type="ARBA" id="ARBA00004651"/>
    </source>
</evidence>
<dbReference type="InterPro" id="IPR050893">
    <property type="entry name" value="Sugar_PTS"/>
</dbReference>
<keyword evidence="4" id="KW-1003">Cell membrane</keyword>
<evidence type="ECO:0000256" key="1">
    <source>
        <dbReference type="ARBA" id="ARBA00002434"/>
    </source>
</evidence>
<comment type="caution">
    <text evidence="14">The sequence shown here is derived from an EMBL/GenBank/DDBJ whole genome shotgun (WGS) entry which is preliminary data.</text>
</comment>
<dbReference type="InterPro" id="IPR003352">
    <property type="entry name" value="PTS_EIIC"/>
</dbReference>
<evidence type="ECO:0000313" key="15">
    <source>
        <dbReference type="Proteomes" id="UP000580474"/>
    </source>
</evidence>
<keyword evidence="15" id="KW-1185">Reference proteome</keyword>
<dbReference type="EMBL" id="JACHIV010000001">
    <property type="protein sequence ID" value="MBB5070978.1"/>
    <property type="molecule type" value="Genomic_DNA"/>
</dbReference>
<evidence type="ECO:0000313" key="14">
    <source>
        <dbReference type="EMBL" id="MBB5070978.1"/>
    </source>
</evidence>
<evidence type="ECO:0000256" key="7">
    <source>
        <dbReference type="ARBA" id="ARBA00022679"/>
    </source>
</evidence>
<evidence type="ECO:0000256" key="5">
    <source>
        <dbReference type="ARBA" id="ARBA00022553"/>
    </source>
</evidence>
<dbReference type="PROSITE" id="PS51104">
    <property type="entry name" value="PTS_EIIC_TYPE_2"/>
    <property type="match status" value="1"/>
</dbReference>
<dbReference type="Proteomes" id="UP000580474">
    <property type="component" value="Unassembled WGS sequence"/>
</dbReference>
<keyword evidence="5" id="KW-0597">Phosphoprotein</keyword>
<proteinExistence type="predicted"/>
<evidence type="ECO:0000256" key="9">
    <source>
        <dbReference type="ARBA" id="ARBA00022692"/>
    </source>
</evidence>